<comment type="caution">
    <text evidence="1">The sequence shown here is derived from an EMBL/GenBank/DDBJ whole genome shotgun (WGS) entry which is preliminary data.</text>
</comment>
<name>A0A645CBW5_9ZZZZ</name>
<evidence type="ECO:0000313" key="1">
    <source>
        <dbReference type="EMBL" id="MPM74421.1"/>
    </source>
</evidence>
<accession>A0A645CBW5</accession>
<reference evidence="1" key="1">
    <citation type="submission" date="2019-08" db="EMBL/GenBank/DDBJ databases">
        <authorList>
            <person name="Kucharzyk K."/>
            <person name="Murdoch R.W."/>
            <person name="Higgins S."/>
            <person name="Loffler F."/>
        </authorList>
    </citation>
    <scope>NUCLEOTIDE SEQUENCE</scope>
</reference>
<proteinExistence type="predicted"/>
<gene>
    <name evidence="1" type="ORF">SDC9_121409</name>
</gene>
<dbReference type="EMBL" id="VSSQ01025955">
    <property type="protein sequence ID" value="MPM74421.1"/>
    <property type="molecule type" value="Genomic_DNA"/>
</dbReference>
<sequence>MEDLVESLLQRVADGDVVAESHHDEAQHRVRTRRLALRVDRLDVDQPTAQREREQVAVHRLGRALAGERQQRLLHQLVGLDGVERLVRTGHLMAVREPQHPELAVVRAGCVGDHRHIGTQILTFVRHEDRRLAEHRHLVAGPLDRQIVGRFLRVG</sequence>
<organism evidence="1">
    <name type="scientific">bioreactor metagenome</name>
    <dbReference type="NCBI Taxonomy" id="1076179"/>
    <lineage>
        <taxon>unclassified sequences</taxon>
        <taxon>metagenomes</taxon>
        <taxon>ecological metagenomes</taxon>
    </lineage>
</organism>
<dbReference type="AlphaFoldDB" id="A0A645CBW5"/>
<protein>
    <submittedName>
        <fullName evidence="1">Uncharacterized protein</fullName>
    </submittedName>
</protein>